<dbReference type="HOGENOM" id="CLU_005679_2_0_6"/>
<dbReference type="RefSeq" id="WP_025421653.1">
    <property type="nucleotide sequence ID" value="NZ_CP006569.1"/>
</dbReference>
<evidence type="ECO:0000313" key="3">
    <source>
        <dbReference type="EMBL" id="AHF76519.1"/>
    </source>
</evidence>
<dbReference type="InterPro" id="IPR050879">
    <property type="entry name" value="Acyltransferase_3"/>
</dbReference>
<dbReference type="InterPro" id="IPR002656">
    <property type="entry name" value="Acyl_transf_3_dom"/>
</dbReference>
<feature type="domain" description="Acyltransferase 3" evidence="2">
    <location>
        <begin position="3"/>
        <end position="312"/>
    </location>
</feature>
<feature type="transmembrane region" description="Helical" evidence="1">
    <location>
        <begin position="233"/>
        <end position="249"/>
    </location>
</feature>
<proteinExistence type="predicted"/>
<evidence type="ECO:0000259" key="2">
    <source>
        <dbReference type="Pfam" id="PF01757"/>
    </source>
</evidence>
<dbReference type="PATRIC" id="fig|1239307.3.peg.1582"/>
<dbReference type="OrthoDB" id="9767863at2"/>
<feature type="transmembrane region" description="Helical" evidence="1">
    <location>
        <begin position="76"/>
        <end position="93"/>
    </location>
</feature>
<keyword evidence="1" id="KW-1133">Transmembrane helix</keyword>
<protein>
    <submittedName>
        <fullName evidence="3">Acyltransferase 3, possibly involved in capsule biosynthesis</fullName>
    </submittedName>
</protein>
<evidence type="ECO:0000313" key="4">
    <source>
        <dbReference type="Proteomes" id="UP000019028"/>
    </source>
</evidence>
<feature type="transmembrane region" description="Helical" evidence="1">
    <location>
        <begin position="152"/>
        <end position="170"/>
    </location>
</feature>
<feature type="transmembrane region" description="Helical" evidence="1">
    <location>
        <begin position="176"/>
        <end position="195"/>
    </location>
</feature>
<keyword evidence="1" id="KW-0812">Transmembrane</keyword>
<dbReference type="PANTHER" id="PTHR23028:SF131">
    <property type="entry name" value="BLR2367 PROTEIN"/>
    <property type="match status" value="1"/>
</dbReference>
<name>W0HRX5_9GAMM</name>
<feature type="transmembrane region" description="Helical" evidence="1">
    <location>
        <begin position="7"/>
        <end position="23"/>
    </location>
</feature>
<dbReference type="Proteomes" id="UP000019028">
    <property type="component" value="Chromosome"/>
</dbReference>
<dbReference type="PANTHER" id="PTHR23028">
    <property type="entry name" value="ACETYLTRANSFERASE"/>
    <property type="match status" value="1"/>
</dbReference>
<keyword evidence="3" id="KW-0808">Transferase</keyword>
<sequence length="342" mass="38479">MIKSVQYLRAIAALMVVMHHVVIKGRQYDIPSLSWFHIGYYGVDLFFIISAYIMCTTTEQREVTFGRFISARCTRILPLYWLMTVFALAIFIVKPSVVNSSGGTTSVIASFFLLPDGTRFLVNNGWTLSYEFLFYFIFGFGLFLSRHHKKPIIVAIILALAAVGLSLHPSSPYLKFITNIILVEFALGILAFDILRKKPLSAPVALVMLAAGIGMLVWENFNGSISTPLSRTLYAGLPMLLVFLGLVSFEQRIQQFRSRLLNLLETMGDASYSLYLVHGFILSPCAMIAHKLHLTRYPLLFCLFLLLSAVISGWLCYRYIELPLNKRIKITLAARKANAVSP</sequence>
<evidence type="ECO:0000256" key="1">
    <source>
        <dbReference type="SAM" id="Phobius"/>
    </source>
</evidence>
<feature type="transmembrane region" description="Helical" evidence="1">
    <location>
        <begin position="202"/>
        <end position="221"/>
    </location>
</feature>
<gene>
    <name evidence="3" type="ORF">Sant_1461</name>
</gene>
<reference evidence="3 4" key="1">
    <citation type="journal article" date="2014" name="Genome Biol. Evol.">
        <title>Genome degeneration and adaptation in a nascent stage of symbiosis.</title>
        <authorList>
            <person name="Oakeson K.F."/>
            <person name="Gil R."/>
            <person name="Clayton A.L."/>
            <person name="Dunn D.M."/>
            <person name="von Niederhausern A.C."/>
            <person name="Hamil C."/>
            <person name="Aoyagi A."/>
            <person name="Duval B."/>
            <person name="Baca A."/>
            <person name="Silva F.J."/>
            <person name="Vallier A."/>
            <person name="Jackson D.G."/>
            <person name="Latorre A."/>
            <person name="Weiss R.B."/>
            <person name="Heddi A."/>
            <person name="Moya A."/>
            <person name="Dale C."/>
        </authorList>
    </citation>
    <scope>NUCLEOTIDE SEQUENCE [LARGE SCALE GENOMIC DNA]</scope>
    <source>
        <strain evidence="3 4">HS1</strain>
    </source>
</reference>
<dbReference type="KEGG" id="sod:Sant_1461"/>
<dbReference type="EMBL" id="CP006569">
    <property type="protein sequence ID" value="AHF76519.1"/>
    <property type="molecule type" value="Genomic_DNA"/>
</dbReference>
<dbReference type="GO" id="GO:0000271">
    <property type="term" value="P:polysaccharide biosynthetic process"/>
    <property type="evidence" value="ECO:0007669"/>
    <property type="project" value="TreeGrafter"/>
</dbReference>
<dbReference type="AlphaFoldDB" id="W0HRX5"/>
<feature type="transmembrane region" description="Helical" evidence="1">
    <location>
        <begin position="296"/>
        <end position="317"/>
    </location>
</feature>
<dbReference type="GO" id="GO:0016020">
    <property type="term" value="C:membrane"/>
    <property type="evidence" value="ECO:0007669"/>
    <property type="project" value="TreeGrafter"/>
</dbReference>
<organism evidence="3 4">
    <name type="scientific">Sodalis praecaptivus</name>
    <dbReference type="NCBI Taxonomy" id="1239307"/>
    <lineage>
        <taxon>Bacteria</taxon>
        <taxon>Pseudomonadati</taxon>
        <taxon>Pseudomonadota</taxon>
        <taxon>Gammaproteobacteria</taxon>
        <taxon>Enterobacterales</taxon>
        <taxon>Bruguierivoracaceae</taxon>
        <taxon>Sodalis</taxon>
    </lineage>
</organism>
<keyword evidence="4" id="KW-1185">Reference proteome</keyword>
<keyword evidence="1" id="KW-0472">Membrane</keyword>
<dbReference type="GO" id="GO:0016747">
    <property type="term" value="F:acyltransferase activity, transferring groups other than amino-acyl groups"/>
    <property type="evidence" value="ECO:0007669"/>
    <property type="project" value="InterPro"/>
</dbReference>
<feature type="transmembrane region" description="Helical" evidence="1">
    <location>
        <begin position="128"/>
        <end position="145"/>
    </location>
</feature>
<dbReference type="Pfam" id="PF01757">
    <property type="entry name" value="Acyl_transf_3"/>
    <property type="match status" value="1"/>
</dbReference>
<keyword evidence="3" id="KW-0012">Acyltransferase</keyword>
<feature type="transmembrane region" description="Helical" evidence="1">
    <location>
        <begin position="35"/>
        <end position="55"/>
    </location>
</feature>
<accession>W0HRX5</accession>
<feature type="transmembrane region" description="Helical" evidence="1">
    <location>
        <begin position="270"/>
        <end position="290"/>
    </location>
</feature>